<dbReference type="InterPro" id="IPR036390">
    <property type="entry name" value="WH_DNA-bd_sf"/>
</dbReference>
<reference evidence="6 7" key="1">
    <citation type="submission" date="2018-10" db="EMBL/GenBank/DDBJ databases">
        <title>Histidinibacterium lentulum gen. nov., sp. nov., a marine bacterium from the culture broth of Picochlorum sp. 122.</title>
        <authorList>
            <person name="Wang G."/>
        </authorList>
    </citation>
    <scope>NUCLEOTIDE SEQUENCE [LARGE SCALE GENOMIC DNA]</scope>
    <source>
        <strain evidence="6 7">B17</strain>
    </source>
</reference>
<dbReference type="InterPro" id="IPR058163">
    <property type="entry name" value="LysR-type_TF_proteobact-type"/>
</dbReference>
<comment type="caution">
    <text evidence="6">The sequence shown here is derived from an EMBL/GenBank/DDBJ whole genome shotgun (WGS) entry which is preliminary data.</text>
</comment>
<name>A0A3N2R5V8_9RHOB</name>
<comment type="similarity">
    <text evidence="1">Belongs to the LysR transcriptional regulatory family.</text>
</comment>
<dbReference type="EMBL" id="RDRB01000004">
    <property type="protein sequence ID" value="ROU02783.1"/>
    <property type="molecule type" value="Genomic_DNA"/>
</dbReference>
<keyword evidence="4" id="KW-0804">Transcription</keyword>
<dbReference type="GO" id="GO:0043565">
    <property type="term" value="F:sequence-specific DNA binding"/>
    <property type="evidence" value="ECO:0007669"/>
    <property type="project" value="TreeGrafter"/>
</dbReference>
<evidence type="ECO:0000259" key="5">
    <source>
        <dbReference type="PROSITE" id="PS50931"/>
    </source>
</evidence>
<dbReference type="GO" id="GO:0003700">
    <property type="term" value="F:DNA-binding transcription factor activity"/>
    <property type="evidence" value="ECO:0007669"/>
    <property type="project" value="InterPro"/>
</dbReference>
<keyword evidence="2" id="KW-0805">Transcription regulation</keyword>
<dbReference type="InterPro" id="IPR005119">
    <property type="entry name" value="LysR_subst-bd"/>
</dbReference>
<dbReference type="InterPro" id="IPR036388">
    <property type="entry name" value="WH-like_DNA-bd_sf"/>
</dbReference>
<keyword evidence="7" id="KW-1185">Reference proteome</keyword>
<dbReference type="PANTHER" id="PTHR30537">
    <property type="entry name" value="HTH-TYPE TRANSCRIPTIONAL REGULATOR"/>
    <property type="match status" value="1"/>
</dbReference>
<feature type="domain" description="HTH lysR-type" evidence="5">
    <location>
        <begin position="7"/>
        <end position="64"/>
    </location>
</feature>
<evidence type="ECO:0000313" key="6">
    <source>
        <dbReference type="EMBL" id="ROU02783.1"/>
    </source>
</evidence>
<dbReference type="Gene3D" id="3.40.190.290">
    <property type="match status" value="1"/>
</dbReference>
<dbReference type="Pfam" id="PF03466">
    <property type="entry name" value="LysR_substrate"/>
    <property type="match status" value="1"/>
</dbReference>
<dbReference type="PRINTS" id="PR00039">
    <property type="entry name" value="HTHLYSR"/>
</dbReference>
<protein>
    <submittedName>
        <fullName evidence="6">LysR family transcriptional regulator</fullName>
    </submittedName>
</protein>
<dbReference type="Pfam" id="PF00126">
    <property type="entry name" value="HTH_1"/>
    <property type="match status" value="1"/>
</dbReference>
<accession>A0A3N2R5V8</accession>
<evidence type="ECO:0000256" key="1">
    <source>
        <dbReference type="ARBA" id="ARBA00009437"/>
    </source>
</evidence>
<proteinExistence type="inferred from homology"/>
<organism evidence="6 7">
    <name type="scientific">Histidinibacterium lentulum</name>
    <dbReference type="NCBI Taxonomy" id="2480588"/>
    <lineage>
        <taxon>Bacteria</taxon>
        <taxon>Pseudomonadati</taxon>
        <taxon>Pseudomonadota</taxon>
        <taxon>Alphaproteobacteria</taxon>
        <taxon>Rhodobacterales</taxon>
        <taxon>Paracoccaceae</taxon>
        <taxon>Histidinibacterium</taxon>
    </lineage>
</organism>
<dbReference type="SUPFAM" id="SSF53850">
    <property type="entry name" value="Periplasmic binding protein-like II"/>
    <property type="match status" value="1"/>
</dbReference>
<sequence length="305" mass="33449">MAYIDRLDWSLLQTFLAVAETGSLTAAAARLGLSQPTVGRHVQAAETALGTPLFRRHARGLALTETGADLLAPARQMQEAASRIALAAAGREERLSGVVRITASDVTALHHLPPLVARLRREEPEIEVEILPSDDSRNLLYGEADIAVRMYRPRQLDLVTRHLGDVPIGLYAATAYLDRAGRPRTTEEALRLDFVGHDRSRLLVDGFAHAGVTVTRDWFPVRCDDNAVYWELVRAGAGAGFAQRPVGDADPGVERIETGLDLPVLPIWLTAHEAIRSTPRIRRTWDLLAEGLRPLCRALPPLDPP</sequence>
<dbReference type="Proteomes" id="UP000268016">
    <property type="component" value="Unassembled WGS sequence"/>
</dbReference>
<evidence type="ECO:0000256" key="4">
    <source>
        <dbReference type="ARBA" id="ARBA00023163"/>
    </source>
</evidence>
<gene>
    <name evidence="6" type="ORF">EAT49_10745</name>
</gene>
<dbReference type="SUPFAM" id="SSF46785">
    <property type="entry name" value="Winged helix' DNA-binding domain"/>
    <property type="match status" value="1"/>
</dbReference>
<dbReference type="OrthoDB" id="9798121at2"/>
<evidence type="ECO:0000313" key="7">
    <source>
        <dbReference type="Proteomes" id="UP000268016"/>
    </source>
</evidence>
<dbReference type="PANTHER" id="PTHR30537:SF3">
    <property type="entry name" value="TRANSCRIPTIONAL REGULATORY PROTEIN"/>
    <property type="match status" value="1"/>
</dbReference>
<dbReference type="FunFam" id="1.10.10.10:FF:000001">
    <property type="entry name" value="LysR family transcriptional regulator"/>
    <property type="match status" value="1"/>
</dbReference>
<evidence type="ECO:0000256" key="2">
    <source>
        <dbReference type="ARBA" id="ARBA00023015"/>
    </source>
</evidence>
<dbReference type="Gene3D" id="1.10.10.10">
    <property type="entry name" value="Winged helix-like DNA-binding domain superfamily/Winged helix DNA-binding domain"/>
    <property type="match status" value="1"/>
</dbReference>
<dbReference type="GO" id="GO:0006351">
    <property type="term" value="P:DNA-templated transcription"/>
    <property type="evidence" value="ECO:0007669"/>
    <property type="project" value="TreeGrafter"/>
</dbReference>
<keyword evidence="3" id="KW-0238">DNA-binding</keyword>
<dbReference type="RefSeq" id="WP_123642306.1">
    <property type="nucleotide sequence ID" value="NZ_ML119084.1"/>
</dbReference>
<dbReference type="PROSITE" id="PS50931">
    <property type="entry name" value="HTH_LYSR"/>
    <property type="match status" value="1"/>
</dbReference>
<dbReference type="AlphaFoldDB" id="A0A3N2R5V8"/>
<evidence type="ECO:0000256" key="3">
    <source>
        <dbReference type="ARBA" id="ARBA00023125"/>
    </source>
</evidence>
<dbReference type="InterPro" id="IPR000847">
    <property type="entry name" value="LysR_HTH_N"/>
</dbReference>